<evidence type="ECO:0000256" key="2">
    <source>
        <dbReference type="ARBA" id="ARBA00022801"/>
    </source>
</evidence>
<dbReference type="AlphaFoldDB" id="A0A420Y350"/>
<dbReference type="EMBL" id="QVQW01000058">
    <property type="protein sequence ID" value="RKU42304.1"/>
    <property type="molecule type" value="Genomic_DNA"/>
</dbReference>
<accession>A0A420Y350</accession>
<organism evidence="4 5">
    <name type="scientific">Coniochaeta pulveracea</name>
    <dbReference type="NCBI Taxonomy" id="177199"/>
    <lineage>
        <taxon>Eukaryota</taxon>
        <taxon>Fungi</taxon>
        <taxon>Dikarya</taxon>
        <taxon>Ascomycota</taxon>
        <taxon>Pezizomycotina</taxon>
        <taxon>Sordariomycetes</taxon>
        <taxon>Sordariomycetidae</taxon>
        <taxon>Coniochaetales</taxon>
        <taxon>Coniochaetaceae</taxon>
        <taxon>Coniochaeta</taxon>
    </lineage>
</organism>
<dbReference type="PANTHER" id="PTHR46640">
    <property type="entry name" value="TRIACYLGLYCEROL LIPASE, PUTATIVE (AFU_ORTHOLOGUE AFUA_6G06510)-RELATED"/>
    <property type="match status" value="1"/>
</dbReference>
<evidence type="ECO:0000259" key="3">
    <source>
        <dbReference type="Pfam" id="PF01764"/>
    </source>
</evidence>
<evidence type="ECO:0000313" key="5">
    <source>
        <dbReference type="Proteomes" id="UP000275385"/>
    </source>
</evidence>
<dbReference type="GO" id="GO:0016787">
    <property type="term" value="F:hydrolase activity"/>
    <property type="evidence" value="ECO:0007669"/>
    <property type="project" value="UniProtKB-KW"/>
</dbReference>
<comment type="caution">
    <text evidence="4">The sequence shown here is derived from an EMBL/GenBank/DDBJ whole genome shotgun (WGS) entry which is preliminary data.</text>
</comment>
<reference evidence="4 5" key="1">
    <citation type="submission" date="2018-08" db="EMBL/GenBank/DDBJ databases">
        <title>Draft genome of the lignicolous fungus Coniochaeta pulveracea.</title>
        <authorList>
            <person name="Borstlap C.J."/>
            <person name="De Witt R.N."/>
            <person name="Botha A."/>
            <person name="Volschenk H."/>
        </authorList>
    </citation>
    <scope>NUCLEOTIDE SEQUENCE [LARGE SCALE GENOMIC DNA]</scope>
    <source>
        <strain evidence="4 5">CAB683</strain>
    </source>
</reference>
<protein>
    <recommendedName>
        <fullName evidence="3">Fungal lipase-type domain-containing protein</fullName>
    </recommendedName>
</protein>
<gene>
    <name evidence="4" type="ORF">DL546_002702</name>
</gene>
<dbReference type="Proteomes" id="UP000275385">
    <property type="component" value="Unassembled WGS sequence"/>
</dbReference>
<name>A0A420Y350_9PEZI</name>
<dbReference type="SUPFAM" id="SSF53474">
    <property type="entry name" value="alpha/beta-Hydrolases"/>
    <property type="match status" value="1"/>
</dbReference>
<dbReference type="InterPro" id="IPR029058">
    <property type="entry name" value="AB_hydrolase_fold"/>
</dbReference>
<dbReference type="InterPro" id="IPR051299">
    <property type="entry name" value="AB_hydrolase_lip/est"/>
</dbReference>
<dbReference type="OrthoDB" id="438440at2759"/>
<dbReference type="InterPro" id="IPR002921">
    <property type="entry name" value="Fungal_lipase-type"/>
</dbReference>
<dbReference type="GO" id="GO:0006629">
    <property type="term" value="P:lipid metabolic process"/>
    <property type="evidence" value="ECO:0007669"/>
    <property type="project" value="InterPro"/>
</dbReference>
<dbReference type="CDD" id="cd00519">
    <property type="entry name" value="Lipase_3"/>
    <property type="match status" value="1"/>
</dbReference>
<sequence>MSSRTLYILISTASLLICGIAALVASPSHNHQLPLSSPTSTLSTTTSVSPTLFSSLERLSRLVDITYCVGTTGIAPPFTCISRCSEFPTLQLISTWSTGLISLADSCGYIAVDQSPTHPSIIVAFRGTYSITNTVIDLSTIPQEYVPYPSDPEDPDDGKGKKAPKCENCTVHTGFLTSWQGTREYVLPGLMEAIKEHPTYPVQLLGHSLGGAVAALAALEIKLSHNVTNLTVTTFGEPRIGNHALAGYLDEAFNLTSLDGYDPDLEKRSYRRVTHVGDPVPLLPLGEWGYASHGGEVFIEKRELQPEPADLRLCRGDEDPECIAGGAGNGMGLRPWQAFFAHRDYFWRLGLCVPGGDPWDWGRGSAVFGLLDW</sequence>
<dbReference type="STRING" id="177199.A0A420Y350"/>
<feature type="domain" description="Fungal lipase-type" evidence="3">
    <location>
        <begin position="122"/>
        <end position="285"/>
    </location>
</feature>
<evidence type="ECO:0000313" key="4">
    <source>
        <dbReference type="EMBL" id="RKU42304.1"/>
    </source>
</evidence>
<keyword evidence="2" id="KW-0378">Hydrolase</keyword>
<dbReference type="Pfam" id="PF01764">
    <property type="entry name" value="Lipase_3"/>
    <property type="match status" value="1"/>
</dbReference>
<proteinExistence type="predicted"/>
<dbReference type="Gene3D" id="3.40.50.1820">
    <property type="entry name" value="alpha/beta hydrolase"/>
    <property type="match status" value="1"/>
</dbReference>
<keyword evidence="5" id="KW-1185">Reference proteome</keyword>
<evidence type="ECO:0000256" key="1">
    <source>
        <dbReference type="ARBA" id="ARBA00022729"/>
    </source>
</evidence>
<dbReference type="PANTHER" id="PTHR46640:SF1">
    <property type="entry name" value="FUNGAL LIPASE-LIKE DOMAIN-CONTAINING PROTEIN-RELATED"/>
    <property type="match status" value="1"/>
</dbReference>
<keyword evidence="1" id="KW-0732">Signal</keyword>